<dbReference type="InterPro" id="IPR016066">
    <property type="entry name" value="A-D-PHexomutase_CS"/>
</dbReference>
<reference evidence="12 13" key="1">
    <citation type="submission" date="2019-03" db="EMBL/GenBank/DDBJ databases">
        <title>Genomic Encyclopedia of Type Strains, Phase III (KMG-III): the genomes of soil and plant-associated and newly described type strains.</title>
        <authorList>
            <person name="Whitman W."/>
        </authorList>
    </citation>
    <scope>NUCLEOTIDE SEQUENCE [LARGE SCALE GENOMIC DNA]</scope>
    <source>
        <strain evidence="12 13">VKM Ac-2575</strain>
    </source>
</reference>
<evidence type="ECO:0000313" key="13">
    <source>
        <dbReference type="Proteomes" id="UP000295151"/>
    </source>
</evidence>
<dbReference type="GO" id="GO:0005975">
    <property type="term" value="P:carbohydrate metabolic process"/>
    <property type="evidence" value="ECO:0007669"/>
    <property type="project" value="InterPro"/>
</dbReference>
<evidence type="ECO:0000256" key="7">
    <source>
        <dbReference type="RuleBase" id="RU004326"/>
    </source>
</evidence>
<keyword evidence="6" id="KW-0413">Isomerase</keyword>
<evidence type="ECO:0000256" key="2">
    <source>
        <dbReference type="ARBA" id="ARBA00010231"/>
    </source>
</evidence>
<protein>
    <submittedName>
        <fullName evidence="12">Phosphomannomutase</fullName>
    </submittedName>
</protein>
<dbReference type="Pfam" id="PF02879">
    <property type="entry name" value="PGM_PMM_II"/>
    <property type="match status" value="1"/>
</dbReference>
<dbReference type="InterPro" id="IPR005846">
    <property type="entry name" value="A-D-PHexomutase_a/b/a-III"/>
</dbReference>
<dbReference type="Pfam" id="PF02878">
    <property type="entry name" value="PGM_PMM_I"/>
    <property type="match status" value="1"/>
</dbReference>
<evidence type="ECO:0000256" key="6">
    <source>
        <dbReference type="ARBA" id="ARBA00023235"/>
    </source>
</evidence>
<dbReference type="CDD" id="cd05799">
    <property type="entry name" value="PGM2"/>
    <property type="match status" value="1"/>
</dbReference>
<dbReference type="InterPro" id="IPR016055">
    <property type="entry name" value="A-D-PHexomutase_a/b/a-I/II/III"/>
</dbReference>
<comment type="caution">
    <text evidence="12">The sequence shown here is derived from an EMBL/GenBank/DDBJ whole genome shotgun (WGS) entry which is preliminary data.</text>
</comment>
<dbReference type="InterPro" id="IPR036900">
    <property type="entry name" value="A-D-PHexomutase_C_sf"/>
</dbReference>
<dbReference type="Pfam" id="PF00408">
    <property type="entry name" value="PGM_PMM_IV"/>
    <property type="match status" value="1"/>
</dbReference>
<dbReference type="InterPro" id="IPR005841">
    <property type="entry name" value="Alpha-D-phosphohexomutase_SF"/>
</dbReference>
<keyword evidence="5 7" id="KW-0460">Magnesium</keyword>
<dbReference type="SUPFAM" id="SSF53738">
    <property type="entry name" value="Phosphoglucomutase, first 3 domains"/>
    <property type="match status" value="3"/>
</dbReference>
<dbReference type="Gene3D" id="3.30.310.50">
    <property type="entry name" value="Alpha-D-phosphohexomutase, C-terminal domain"/>
    <property type="match status" value="1"/>
</dbReference>
<evidence type="ECO:0000256" key="4">
    <source>
        <dbReference type="ARBA" id="ARBA00022723"/>
    </source>
</evidence>
<feature type="domain" description="Alpha-D-phosphohexomutase C-terminal" evidence="8">
    <location>
        <begin position="469"/>
        <end position="526"/>
    </location>
</feature>
<comment type="similarity">
    <text evidence="2 7">Belongs to the phosphohexose mutase family.</text>
</comment>
<feature type="domain" description="Alpha-D-phosphohexomutase alpha/beta/alpha" evidence="11">
    <location>
        <begin position="320"/>
        <end position="431"/>
    </location>
</feature>
<keyword evidence="3" id="KW-0597">Phosphoprotein</keyword>
<dbReference type="PANTHER" id="PTHR45745">
    <property type="entry name" value="PHOSPHOMANNOMUTASE 45A"/>
    <property type="match status" value="1"/>
</dbReference>
<dbReference type="SUPFAM" id="SSF55957">
    <property type="entry name" value="Phosphoglucomutase, C-terminal domain"/>
    <property type="match status" value="1"/>
</dbReference>
<dbReference type="OrthoDB" id="9806956at2"/>
<dbReference type="Gene3D" id="3.40.120.10">
    <property type="entry name" value="Alpha-D-Glucose-1,6-Bisphosphate, subunit A, domain 3"/>
    <property type="match status" value="3"/>
</dbReference>
<comment type="cofactor">
    <cofactor evidence="1">
        <name>Mg(2+)</name>
        <dbReference type="ChEBI" id="CHEBI:18420"/>
    </cofactor>
</comment>
<dbReference type="PANTHER" id="PTHR45745:SF1">
    <property type="entry name" value="PHOSPHOGLUCOMUTASE 2B-RELATED"/>
    <property type="match status" value="1"/>
</dbReference>
<name>A0A4V3FK29_9ACTN</name>
<evidence type="ECO:0000259" key="8">
    <source>
        <dbReference type="Pfam" id="PF00408"/>
    </source>
</evidence>
<feature type="domain" description="Alpha-D-phosphohexomutase alpha/beta/alpha" evidence="9">
    <location>
        <begin position="49"/>
        <end position="183"/>
    </location>
</feature>
<keyword evidence="13" id="KW-1185">Reference proteome</keyword>
<proteinExistence type="inferred from homology"/>
<dbReference type="GO" id="GO:0008973">
    <property type="term" value="F:phosphopentomutase activity"/>
    <property type="evidence" value="ECO:0007669"/>
    <property type="project" value="TreeGrafter"/>
</dbReference>
<organism evidence="12 13">
    <name type="scientific">Kribbella voronezhensis</name>
    <dbReference type="NCBI Taxonomy" id="2512212"/>
    <lineage>
        <taxon>Bacteria</taxon>
        <taxon>Bacillati</taxon>
        <taxon>Actinomycetota</taxon>
        <taxon>Actinomycetes</taxon>
        <taxon>Propionibacteriales</taxon>
        <taxon>Kribbellaceae</taxon>
        <taxon>Kribbella</taxon>
    </lineage>
</organism>
<dbReference type="PRINTS" id="PR00509">
    <property type="entry name" value="PGMPMM"/>
</dbReference>
<sequence>MVTVNDDVRAAAEAWLSEDPDPDTRAELQELLDAGADEELADRFSGTLEFGTAGLRGAVGAGPNRMNRVVVIRAAAGLCAYLKANGLTDGPVLIGYDARHKSDIFAQDTAAVVRGAGLDAVLLDRPTPTPVVAFGIRHLKAVAGVVVTASHNPPQDNGYKVYLGDGSQIVPPADSEIAAAIDAVGPLASVPRGDDWQTAGDDLLGAYLDRIATLVPADAPRDLDVAYTPLHGVGRALVEQAVARAGFAVPAIVASQADPDPDFPTVSFPNPEEPGAIDAALDLARAEGSDIAVANDPDADRCAVAVPDPAAAGGWRMLRGDELGGLLGEFLLSSSPDGVAACSIVSSSLLSKIAAAYGVRYADTLTGFKWIGRVPDLVFGYEEALGYCVDPSAVKDKDGISTLIRVLQLAARAKADGRTLLDLLDDLAKKYGLHATDQLSARVEDLSLISAAMDRLRATPPTSLGGHAVEQVDDLNTASETLPATDGLRYHLSEGARVVVRPSGTEPKLKCYLEVVIPVEGDNVAAARAQAAAELSAIKRDLAGAAGI</sequence>
<dbReference type="AlphaFoldDB" id="A0A4V3FK29"/>
<dbReference type="RefSeq" id="WP_133978203.1">
    <property type="nucleotide sequence ID" value="NZ_SOCE01000001.1"/>
</dbReference>
<dbReference type="EMBL" id="SOCE01000001">
    <property type="protein sequence ID" value="TDU88603.1"/>
    <property type="molecule type" value="Genomic_DNA"/>
</dbReference>
<dbReference type="GO" id="GO:0000287">
    <property type="term" value="F:magnesium ion binding"/>
    <property type="evidence" value="ECO:0007669"/>
    <property type="project" value="InterPro"/>
</dbReference>
<evidence type="ECO:0000259" key="10">
    <source>
        <dbReference type="Pfam" id="PF02879"/>
    </source>
</evidence>
<evidence type="ECO:0000259" key="9">
    <source>
        <dbReference type="Pfam" id="PF02878"/>
    </source>
</evidence>
<dbReference type="InterPro" id="IPR005843">
    <property type="entry name" value="A-D-PHexomutase_C"/>
</dbReference>
<dbReference type="Pfam" id="PF02880">
    <property type="entry name" value="PGM_PMM_III"/>
    <property type="match status" value="1"/>
</dbReference>
<evidence type="ECO:0000259" key="11">
    <source>
        <dbReference type="Pfam" id="PF02880"/>
    </source>
</evidence>
<evidence type="ECO:0000313" key="12">
    <source>
        <dbReference type="EMBL" id="TDU88603.1"/>
    </source>
</evidence>
<gene>
    <name evidence="12" type="ORF">EV138_2149</name>
</gene>
<accession>A0A4V3FK29</accession>
<dbReference type="Proteomes" id="UP000295151">
    <property type="component" value="Unassembled WGS sequence"/>
</dbReference>
<evidence type="ECO:0000256" key="3">
    <source>
        <dbReference type="ARBA" id="ARBA00022553"/>
    </source>
</evidence>
<dbReference type="InterPro" id="IPR005844">
    <property type="entry name" value="A-D-PHexomutase_a/b/a-I"/>
</dbReference>
<dbReference type="PROSITE" id="PS00710">
    <property type="entry name" value="PGM_PMM"/>
    <property type="match status" value="1"/>
</dbReference>
<keyword evidence="4 7" id="KW-0479">Metal-binding</keyword>
<dbReference type="InterPro" id="IPR005845">
    <property type="entry name" value="A-D-PHexomutase_a/b/a-II"/>
</dbReference>
<dbReference type="GO" id="GO:0006166">
    <property type="term" value="P:purine ribonucleoside salvage"/>
    <property type="evidence" value="ECO:0007669"/>
    <property type="project" value="TreeGrafter"/>
</dbReference>
<feature type="domain" description="Alpha-D-phosphohexomutase alpha/beta/alpha" evidence="10">
    <location>
        <begin position="206"/>
        <end position="305"/>
    </location>
</feature>
<evidence type="ECO:0000256" key="1">
    <source>
        <dbReference type="ARBA" id="ARBA00001946"/>
    </source>
</evidence>
<evidence type="ECO:0000256" key="5">
    <source>
        <dbReference type="ARBA" id="ARBA00022842"/>
    </source>
</evidence>